<dbReference type="NCBIfam" id="NF045659">
    <property type="entry name" value="DiMArgaseDdahMtb"/>
    <property type="match status" value="1"/>
</dbReference>
<proteinExistence type="predicted"/>
<accession>A0A371PEX6</accession>
<keyword evidence="1" id="KW-0378">Hydrolase</keyword>
<gene>
    <name evidence="1" type="ORF">DX116_01680</name>
</gene>
<dbReference type="AlphaFoldDB" id="A0A371PEX6"/>
<reference evidence="1 2" key="1">
    <citation type="submission" date="2018-08" db="EMBL/GenBank/DDBJ databases">
        <title>Aeromicrobium sp. M2KJ-4, whole genome shotgun sequence.</title>
        <authorList>
            <person name="Tuo L."/>
        </authorList>
    </citation>
    <scope>NUCLEOTIDE SEQUENCE [LARGE SCALE GENOMIC DNA]</scope>
    <source>
        <strain evidence="1 2">M2KJ-4</strain>
    </source>
</reference>
<dbReference type="SUPFAM" id="SSF55909">
    <property type="entry name" value="Pentein"/>
    <property type="match status" value="1"/>
</dbReference>
<dbReference type="Proteomes" id="UP000265581">
    <property type="component" value="Unassembled WGS sequence"/>
</dbReference>
<evidence type="ECO:0000313" key="1">
    <source>
        <dbReference type="EMBL" id="REK73950.1"/>
    </source>
</evidence>
<protein>
    <submittedName>
        <fullName evidence="1">N-dimethylarginine dimethylaminohydrolase</fullName>
    </submittedName>
</protein>
<sequence length="263" mass="28554">MCTPSHFEVTYAINPWMDVENPVDTARARLQWEVLRQTYLSLGHRVDLIDPLPGQPDMVFAANGGLVIGRRAYGAKFRFAERAAEGGAYASWLTEHGYEVVEPSRTNEGEGDFLALGSMILAGTGFRTSLEAHIEAADALDRPVVSLELVDPRFYHLDVAIAVLDDGHGSAPADIAYYPGAFSRHSQRTLRDLFPDAILCSEADALVLGLNAVSDGRHVVLPSAATALATDLRQRGYTPVPVDLGEFVKSGGSVKCCTMELHR</sequence>
<organism evidence="1 2">
    <name type="scientific">Aeromicrobium endophyticum</name>
    <dbReference type="NCBI Taxonomy" id="2292704"/>
    <lineage>
        <taxon>Bacteria</taxon>
        <taxon>Bacillati</taxon>
        <taxon>Actinomycetota</taxon>
        <taxon>Actinomycetes</taxon>
        <taxon>Propionibacteriales</taxon>
        <taxon>Nocardioidaceae</taxon>
        <taxon>Aeromicrobium</taxon>
    </lineage>
</organism>
<evidence type="ECO:0000313" key="2">
    <source>
        <dbReference type="Proteomes" id="UP000265581"/>
    </source>
</evidence>
<name>A0A371PEX6_9ACTN</name>
<keyword evidence="2" id="KW-1185">Reference proteome</keyword>
<dbReference type="GO" id="GO:0016787">
    <property type="term" value="F:hydrolase activity"/>
    <property type="evidence" value="ECO:0007669"/>
    <property type="project" value="UniProtKB-KW"/>
</dbReference>
<dbReference type="EMBL" id="QUBR01000001">
    <property type="protein sequence ID" value="REK73950.1"/>
    <property type="molecule type" value="Genomic_DNA"/>
</dbReference>
<dbReference type="Gene3D" id="3.75.10.10">
    <property type="entry name" value="L-arginine/glycine Amidinotransferase, Chain A"/>
    <property type="match status" value="1"/>
</dbReference>
<dbReference type="OrthoDB" id="9814070at2"/>
<comment type="caution">
    <text evidence="1">The sequence shown here is derived from an EMBL/GenBank/DDBJ whole genome shotgun (WGS) entry which is preliminary data.</text>
</comment>